<feature type="region of interest" description="Disordered" evidence="1">
    <location>
        <begin position="332"/>
        <end position="363"/>
    </location>
</feature>
<feature type="compositionally biased region" description="Basic and acidic residues" evidence="1">
    <location>
        <begin position="591"/>
        <end position="602"/>
    </location>
</feature>
<feature type="compositionally biased region" description="Basic and acidic residues" evidence="1">
    <location>
        <begin position="634"/>
        <end position="643"/>
    </location>
</feature>
<dbReference type="PANTHER" id="PTHR31008">
    <property type="entry name" value="COP1-INTERACTING PROTEIN-RELATED"/>
    <property type="match status" value="1"/>
</dbReference>
<feature type="region of interest" description="Disordered" evidence="1">
    <location>
        <begin position="622"/>
        <end position="643"/>
    </location>
</feature>
<name>A0AAF0X853_DAUCS</name>
<dbReference type="Proteomes" id="UP000077755">
    <property type="component" value="Chromosome 5"/>
</dbReference>
<evidence type="ECO:0008006" key="4">
    <source>
        <dbReference type="Google" id="ProtNLM"/>
    </source>
</evidence>
<dbReference type="EMBL" id="CP093347">
    <property type="protein sequence ID" value="WOH02965.1"/>
    <property type="molecule type" value="Genomic_DNA"/>
</dbReference>
<feature type="region of interest" description="Disordered" evidence="1">
    <location>
        <begin position="915"/>
        <end position="940"/>
    </location>
</feature>
<sequence length="959" mass="107015">MNSRTRLDYAVFRLTPTRTRCDLIIFGGNASEKLASGLLEPFVSHLSFAKHQISRGGYSISLQPSQISPWFTKATLERFVKFVGTPEVLERFVSLEQELAQIKTSAVSNESKKSNGGSYGADNAMQDENSKDHLKHVLESRKAVLQKEEAMAYARALVAGFEMDHIDDLIFFADAFGASRLRVACLNFKALCNKKNGDGLWRNDVPTKDDESSPAFMINAQEGRLFTRKPTEPIDVSAPKSTASHANVDNNQDAKLQILRTDQLLQYMHSFQYPAFSHMPRYPGDQYPGIQASRYYAGHMSGTRDIGNDILGLDEGHNHKYSSRTRVRYLRGKSSRAAEQEGNCVTSDSSSGSGSLDKYEKYGKSYPSTKKIHMRKYRKKSLRKVIIRNVKYSTSTNDREGGTSLISSDEDESINVNSLKEKEQEAAGSSTRHIGSSQSLERTEGSKSNKHVHGQDDVSAQETGSAGFKVSEGEKSNVNWDTFQNLLMKQATSRSNVMDPQSLQKKYLTTKRPGEKLSFASRLEPHERLKHGGRDKVSEYDTKAWNPEMDHGNSNLLTKAVKNHTLGKPIRSVDANLASHGKQATRPASGAHERNYTNKETKSNMLTSSFRKRMSEIITRRENPGGSRTFVHKSKLDQEEEKRRRMEELVTRRQNRIAERSSSKGMITSKSTKEILQERKKTGTESMMKQKVNVRGSSSGIDKPQKPIFRSSTIDRLAASRITHELSSGKHGRNNTKGSDGEIFPSDKTPRVGNKKLSNATKNSEKNRGQDASSTLSYPASKTLEKKDSMTTLPQDFSTLGKTQPFNNFRKSDNSAELCIKLSVEKSISISSQGNAFDENGGTGTSRIGNFKVLTDSQSEKSDHMKGDNKITPKALDVHEKKRASSNFGQESFVEPIIPHEQIYTTGEAEFSVMETSTPSSEIYSRAEPPPSRKKWETAEDSVKAKQGFRKLLLFGLTS</sequence>
<evidence type="ECO:0000256" key="1">
    <source>
        <dbReference type="SAM" id="MobiDB-lite"/>
    </source>
</evidence>
<feature type="compositionally biased region" description="Polar residues" evidence="1">
    <location>
        <begin position="770"/>
        <end position="780"/>
    </location>
</feature>
<evidence type="ECO:0000313" key="2">
    <source>
        <dbReference type="EMBL" id="WOH02965.1"/>
    </source>
</evidence>
<dbReference type="KEGG" id="dcr:108222901"/>
<reference evidence="2" key="1">
    <citation type="journal article" date="2016" name="Nat. Genet.">
        <title>A high-quality carrot genome assembly provides new insights into carotenoid accumulation and asterid genome evolution.</title>
        <authorList>
            <person name="Iorizzo M."/>
            <person name="Ellison S."/>
            <person name="Senalik D."/>
            <person name="Zeng P."/>
            <person name="Satapoomin P."/>
            <person name="Huang J."/>
            <person name="Bowman M."/>
            <person name="Iovene M."/>
            <person name="Sanseverino W."/>
            <person name="Cavagnaro P."/>
            <person name="Yildiz M."/>
            <person name="Macko-Podgorni A."/>
            <person name="Moranska E."/>
            <person name="Grzebelus E."/>
            <person name="Grzebelus D."/>
            <person name="Ashrafi H."/>
            <person name="Zheng Z."/>
            <person name="Cheng S."/>
            <person name="Spooner D."/>
            <person name="Van Deynze A."/>
            <person name="Simon P."/>
        </authorList>
    </citation>
    <scope>NUCLEOTIDE SEQUENCE</scope>
    <source>
        <tissue evidence="2">Leaf</tissue>
    </source>
</reference>
<feature type="compositionally biased region" description="Polar residues" evidence="1">
    <location>
        <begin position="427"/>
        <end position="440"/>
    </location>
</feature>
<protein>
    <recommendedName>
        <fullName evidence="4">COP1-interacting protein 7</fullName>
    </recommendedName>
</protein>
<evidence type="ECO:0000313" key="3">
    <source>
        <dbReference type="Proteomes" id="UP000077755"/>
    </source>
</evidence>
<accession>A0AAF0X853</accession>
<dbReference type="PANTHER" id="PTHR31008:SF0">
    <property type="entry name" value="CSL1"/>
    <property type="match status" value="1"/>
</dbReference>
<reference evidence="2" key="2">
    <citation type="submission" date="2022-03" db="EMBL/GenBank/DDBJ databases">
        <title>Draft title - Genomic analysis of global carrot germplasm unveils the trajectory of domestication and the origin of high carotenoid orange carrot.</title>
        <authorList>
            <person name="Iorizzo M."/>
            <person name="Ellison S."/>
            <person name="Senalik D."/>
            <person name="Macko-Podgorni A."/>
            <person name="Grzebelus D."/>
            <person name="Bostan H."/>
            <person name="Rolling W."/>
            <person name="Curaba J."/>
            <person name="Simon P."/>
        </authorList>
    </citation>
    <scope>NUCLEOTIDE SEQUENCE</scope>
    <source>
        <tissue evidence="2">Leaf</tissue>
    </source>
</reference>
<gene>
    <name evidence="2" type="ORF">DCAR_0522355</name>
</gene>
<keyword evidence="3" id="KW-1185">Reference proteome</keyword>
<proteinExistence type="predicted"/>
<feature type="region of interest" description="Disordered" evidence="1">
    <location>
        <begin position="580"/>
        <end position="609"/>
    </location>
</feature>
<organism evidence="2 3">
    <name type="scientific">Daucus carota subsp. sativus</name>
    <name type="common">Carrot</name>
    <dbReference type="NCBI Taxonomy" id="79200"/>
    <lineage>
        <taxon>Eukaryota</taxon>
        <taxon>Viridiplantae</taxon>
        <taxon>Streptophyta</taxon>
        <taxon>Embryophyta</taxon>
        <taxon>Tracheophyta</taxon>
        <taxon>Spermatophyta</taxon>
        <taxon>Magnoliopsida</taxon>
        <taxon>eudicotyledons</taxon>
        <taxon>Gunneridae</taxon>
        <taxon>Pentapetalae</taxon>
        <taxon>asterids</taxon>
        <taxon>campanulids</taxon>
        <taxon>Apiales</taxon>
        <taxon>Apiaceae</taxon>
        <taxon>Apioideae</taxon>
        <taxon>Scandiceae</taxon>
        <taxon>Daucinae</taxon>
        <taxon>Daucus</taxon>
        <taxon>Daucus sect. Daucus</taxon>
    </lineage>
</organism>
<feature type="region of interest" description="Disordered" evidence="1">
    <location>
        <begin position="723"/>
        <end position="787"/>
    </location>
</feature>
<dbReference type="AlphaFoldDB" id="A0AAF0X853"/>
<feature type="region of interest" description="Disordered" evidence="1">
    <location>
        <begin position="396"/>
        <end position="473"/>
    </location>
</feature>